<sequence length="230" mass="26116">MKGLNDRQYVLNGLAAKESWRLFKIMAEFVEGFEELPKVYPAITIFGSTRISPQHPYYQKAEEIARLLAKEGFSVITGGGPGIMEAANKGAAEAGAYSVGLNIKLPREQQPNPYANIKLEFRYFFVRKVMMAKYAVGFMCLPGGYGTLDEFFEAVTLVQTHKIRPVPIVLVEKKFWQGLIDWLRERLLHEGMISEEDLDLFAVLDDPKEIVAYLKEKARAYKLLSRLEST</sequence>
<dbReference type="GO" id="GO:0008714">
    <property type="term" value="F:AMP nucleosidase activity"/>
    <property type="evidence" value="ECO:0007669"/>
    <property type="project" value="UniProtKB-EC"/>
</dbReference>
<dbReference type="InterPro" id="IPR031100">
    <property type="entry name" value="LOG_fam"/>
</dbReference>
<organism evidence="3">
    <name type="scientific">Thermodesulfatator atlanticus</name>
    <dbReference type="NCBI Taxonomy" id="501497"/>
    <lineage>
        <taxon>Bacteria</taxon>
        <taxon>Pseudomonadati</taxon>
        <taxon>Thermodesulfobacteriota</taxon>
        <taxon>Thermodesulfobacteria</taxon>
        <taxon>Thermodesulfobacteriales</taxon>
        <taxon>Thermodesulfatatoraceae</taxon>
        <taxon>Thermodesulfatator</taxon>
    </lineage>
</organism>
<dbReference type="EC" id="3.2.2.n1" evidence="2"/>
<dbReference type="PANTHER" id="PTHR43393">
    <property type="entry name" value="CYTOKININ RIBOSIDE 5'-MONOPHOSPHATE PHOSPHORIBOHYDROLASE"/>
    <property type="match status" value="1"/>
</dbReference>
<dbReference type="FunFam" id="3.40.50.450:FF:000011">
    <property type="entry name" value="TIGR00730 family Rossman fold protein"/>
    <property type="match status" value="1"/>
</dbReference>
<evidence type="ECO:0000256" key="2">
    <source>
        <dbReference type="RuleBase" id="RU363015"/>
    </source>
</evidence>
<comment type="caution">
    <text evidence="3">The sequence shown here is derived from an EMBL/GenBank/DDBJ whole genome shotgun (WGS) entry which is preliminary data.</text>
</comment>
<comment type="catalytic activity">
    <reaction evidence="1">
        <text>AMP + H2O = D-ribose 5-phosphate + adenine</text>
        <dbReference type="Rhea" id="RHEA:20129"/>
        <dbReference type="ChEBI" id="CHEBI:15377"/>
        <dbReference type="ChEBI" id="CHEBI:16708"/>
        <dbReference type="ChEBI" id="CHEBI:78346"/>
        <dbReference type="ChEBI" id="CHEBI:456215"/>
        <dbReference type="EC" id="3.2.2.4"/>
    </reaction>
</comment>
<dbReference type="Proteomes" id="UP000886101">
    <property type="component" value="Unassembled WGS sequence"/>
</dbReference>
<proteinExistence type="inferred from homology"/>
<dbReference type="EMBL" id="DROK01000301">
    <property type="protein sequence ID" value="HHI98216.1"/>
    <property type="molecule type" value="Genomic_DNA"/>
</dbReference>
<dbReference type="AlphaFoldDB" id="A0A7V5U3L4"/>
<dbReference type="InterPro" id="IPR052341">
    <property type="entry name" value="LOG_family_nucleotidases"/>
</dbReference>
<keyword evidence="2" id="KW-0203">Cytokinin biosynthesis</keyword>
<name>A0A7V5U3L4_9BACT</name>
<evidence type="ECO:0000256" key="1">
    <source>
        <dbReference type="ARBA" id="ARBA00000274"/>
    </source>
</evidence>
<dbReference type="InterPro" id="IPR005269">
    <property type="entry name" value="LOG"/>
</dbReference>
<accession>A0A7V5U3L4</accession>
<dbReference type="SUPFAM" id="SSF102405">
    <property type="entry name" value="MCP/YpsA-like"/>
    <property type="match status" value="1"/>
</dbReference>
<comment type="similarity">
    <text evidence="2">Belongs to the LOG family.</text>
</comment>
<gene>
    <name evidence="3" type="ORF">ENJ96_10285</name>
</gene>
<dbReference type="GO" id="GO:0009691">
    <property type="term" value="P:cytokinin biosynthetic process"/>
    <property type="evidence" value="ECO:0007669"/>
    <property type="project" value="UniProtKB-UniRule"/>
</dbReference>
<dbReference type="Gene3D" id="3.40.50.450">
    <property type="match status" value="1"/>
</dbReference>
<dbReference type="PANTHER" id="PTHR43393:SF3">
    <property type="entry name" value="LYSINE DECARBOXYLASE-LIKE PROTEIN"/>
    <property type="match status" value="1"/>
</dbReference>
<evidence type="ECO:0000313" key="3">
    <source>
        <dbReference type="EMBL" id="HHI98216.1"/>
    </source>
</evidence>
<protein>
    <recommendedName>
        <fullName evidence="2">Cytokinin riboside 5'-monophosphate phosphoribohydrolase</fullName>
        <ecNumber evidence="2">3.2.2.n1</ecNumber>
    </recommendedName>
</protein>
<dbReference type="GO" id="GO:0005829">
    <property type="term" value="C:cytosol"/>
    <property type="evidence" value="ECO:0007669"/>
    <property type="project" value="TreeGrafter"/>
</dbReference>
<keyword evidence="2" id="KW-0378">Hydrolase</keyword>
<dbReference type="Pfam" id="PF03641">
    <property type="entry name" value="Lysine_decarbox"/>
    <property type="match status" value="1"/>
</dbReference>
<reference evidence="3" key="1">
    <citation type="journal article" date="2020" name="mSystems">
        <title>Genome- and Community-Level Interaction Insights into Carbon Utilization and Element Cycling Functions of Hydrothermarchaeota in Hydrothermal Sediment.</title>
        <authorList>
            <person name="Zhou Z."/>
            <person name="Liu Y."/>
            <person name="Xu W."/>
            <person name="Pan J."/>
            <person name="Luo Z.H."/>
            <person name="Li M."/>
        </authorList>
    </citation>
    <scope>NUCLEOTIDE SEQUENCE [LARGE SCALE GENOMIC DNA]</scope>
    <source>
        <strain evidence="3">HyVt-533</strain>
    </source>
</reference>
<dbReference type="NCBIfam" id="TIGR00730">
    <property type="entry name" value="Rossman fold protein, TIGR00730 family"/>
    <property type="match status" value="1"/>
</dbReference>